<dbReference type="InterPro" id="IPR050471">
    <property type="entry name" value="AB_hydrolase"/>
</dbReference>
<dbReference type="OrthoDB" id="9779853at2"/>
<evidence type="ECO:0000259" key="2">
    <source>
        <dbReference type="Pfam" id="PF00561"/>
    </source>
</evidence>
<dbReference type="PANTHER" id="PTHR43433">
    <property type="entry name" value="HYDROLASE, ALPHA/BETA FOLD FAMILY PROTEIN"/>
    <property type="match status" value="1"/>
</dbReference>
<keyword evidence="3" id="KW-0378">Hydrolase</keyword>
<dbReference type="Pfam" id="PF00561">
    <property type="entry name" value="Abhydrolase_1"/>
    <property type="match status" value="1"/>
</dbReference>
<keyword evidence="4" id="KW-1185">Reference proteome</keyword>
<protein>
    <submittedName>
        <fullName evidence="3">Alpha/beta hydrolase</fullName>
    </submittedName>
</protein>
<comment type="caution">
    <text evidence="3">The sequence shown here is derived from an EMBL/GenBank/DDBJ whole genome shotgun (WGS) entry which is preliminary data.</text>
</comment>
<dbReference type="GO" id="GO:0016787">
    <property type="term" value="F:hydrolase activity"/>
    <property type="evidence" value="ECO:0007669"/>
    <property type="project" value="UniProtKB-KW"/>
</dbReference>
<proteinExistence type="inferred from homology"/>
<dbReference type="AlphaFoldDB" id="A0A3S0PFK9"/>
<comment type="similarity">
    <text evidence="1">Belongs to the AB hydrolase superfamily. Bacterial non-heme haloperoxidase / perhydrolase family.</text>
</comment>
<dbReference type="InterPro" id="IPR029058">
    <property type="entry name" value="AB_hydrolase_fold"/>
</dbReference>
<dbReference type="PANTHER" id="PTHR43433:SF3">
    <property type="entry name" value="NON-HEME CHLOROPEROXIDASE"/>
    <property type="match status" value="1"/>
</dbReference>
<dbReference type="SUPFAM" id="SSF53474">
    <property type="entry name" value="alpha/beta-Hydrolases"/>
    <property type="match status" value="1"/>
</dbReference>
<evidence type="ECO:0000313" key="4">
    <source>
        <dbReference type="Proteomes" id="UP000267077"/>
    </source>
</evidence>
<dbReference type="InterPro" id="IPR000073">
    <property type="entry name" value="AB_hydrolase_1"/>
</dbReference>
<dbReference type="FunFam" id="3.40.50.1820:FF:000205">
    <property type="entry name" value="Non-haem bromoperoxidase BPO-A2"/>
    <property type="match status" value="1"/>
</dbReference>
<accession>A0A3S0PFK9</accession>
<name>A0A3S0PFK9_9GAMM</name>
<dbReference type="PRINTS" id="PR00111">
    <property type="entry name" value="ABHYDROLASE"/>
</dbReference>
<gene>
    <name evidence="3" type="ORF">EKH79_12615</name>
</gene>
<reference evidence="3 4" key="1">
    <citation type="submission" date="2018-12" db="EMBL/GenBank/DDBJ databases">
        <title>Dyella dinghuensis sp. nov. DHOA06 and Dyella choica sp. nov. 4M-K27, isolated from forest soil.</title>
        <authorList>
            <person name="Qiu L.-H."/>
            <person name="Gao Z.-H."/>
        </authorList>
    </citation>
    <scope>NUCLEOTIDE SEQUENCE [LARGE SCALE GENOMIC DNA]</scope>
    <source>
        <strain evidence="3 4">DHOA06</strain>
    </source>
</reference>
<dbReference type="Gene3D" id="3.40.50.1820">
    <property type="entry name" value="alpha/beta hydrolase"/>
    <property type="match status" value="1"/>
</dbReference>
<evidence type="ECO:0000256" key="1">
    <source>
        <dbReference type="ARBA" id="ARBA00038128"/>
    </source>
</evidence>
<organism evidence="3 4">
    <name type="scientific">Dyella dinghuensis</name>
    <dbReference type="NCBI Taxonomy" id="1920169"/>
    <lineage>
        <taxon>Bacteria</taxon>
        <taxon>Pseudomonadati</taxon>
        <taxon>Pseudomonadota</taxon>
        <taxon>Gammaproteobacteria</taxon>
        <taxon>Lysobacterales</taxon>
        <taxon>Rhodanobacteraceae</taxon>
        <taxon>Dyella</taxon>
    </lineage>
</organism>
<sequence>MAVPLAMPFLSTADASTAAPANSLKPGIGDSPMKNTITTKDGVEIFYKDWGSGQPIVFSHGWPLSADDWDAQMMFFLQHGFRVIAHDRRGHGRSSQTADGHDMDHYAADLAALTEALDLHDAVHIGHSTGGGEVARYVARHGQKRTAKLVLVSAVPPIMLKTANNPDGLPIEVFDGLRKASLDNRAQFFLDVPTGPFYGFNRANAKVSQGIIQNWWRQGMMGGAKAHYDCIKAFSETDFTDDLKQISQPALVLHGDDDQIVPYKDAGVLSAKLLKNATLKIYPGYPHGMLTTHPDVLNADILAFIKA</sequence>
<dbReference type="EMBL" id="RYZR01000006">
    <property type="protein sequence ID" value="RUL63238.1"/>
    <property type="molecule type" value="Genomic_DNA"/>
</dbReference>
<dbReference type="Proteomes" id="UP000267077">
    <property type="component" value="Unassembled WGS sequence"/>
</dbReference>
<evidence type="ECO:0000313" key="3">
    <source>
        <dbReference type="EMBL" id="RUL63238.1"/>
    </source>
</evidence>
<feature type="domain" description="AB hydrolase-1" evidence="2">
    <location>
        <begin position="55"/>
        <end position="293"/>
    </location>
</feature>